<keyword evidence="3" id="KW-0964">Secreted</keyword>
<evidence type="ECO:0000256" key="9">
    <source>
        <dbReference type="ARBA" id="ARBA00023765"/>
    </source>
</evidence>
<dbReference type="Pfam" id="PF03662">
    <property type="entry name" value="Glyco_hydro_79n"/>
    <property type="match status" value="1"/>
</dbReference>
<proteinExistence type="inferred from homology"/>
<dbReference type="SUPFAM" id="SSF51445">
    <property type="entry name" value="(Trans)glycosidases"/>
    <property type="match status" value="1"/>
</dbReference>
<comment type="caution">
    <text evidence="12">The sequence shown here is derived from an EMBL/GenBank/DDBJ whole genome shotgun (WGS) entry which is preliminary data.</text>
</comment>
<dbReference type="FunFam" id="3.20.20.80:FF:000023">
    <property type="entry name" value="heparanase-like protein 3"/>
    <property type="match status" value="1"/>
</dbReference>
<name>S8C9M7_9LAMI</name>
<keyword evidence="7" id="KW-0325">Glycoprotein</keyword>
<dbReference type="GO" id="GO:0009505">
    <property type="term" value="C:plant-type cell wall"/>
    <property type="evidence" value="ECO:0007669"/>
    <property type="project" value="TreeGrafter"/>
</dbReference>
<evidence type="ECO:0000256" key="3">
    <source>
        <dbReference type="ARBA" id="ARBA00022525"/>
    </source>
</evidence>
<keyword evidence="4 11" id="KW-0732">Signal</keyword>
<evidence type="ECO:0000256" key="8">
    <source>
        <dbReference type="ARBA" id="ARBA00023228"/>
    </source>
</evidence>
<evidence type="ECO:0000256" key="5">
    <source>
        <dbReference type="ARBA" id="ARBA00022801"/>
    </source>
</evidence>
<evidence type="ECO:0000256" key="2">
    <source>
        <dbReference type="ARBA" id="ARBA00009800"/>
    </source>
</evidence>
<dbReference type="OrthoDB" id="726732at2759"/>
<evidence type="ECO:0000313" key="12">
    <source>
        <dbReference type="EMBL" id="EPS63505.1"/>
    </source>
</evidence>
<keyword evidence="8" id="KW-0458">Lysosome</keyword>
<protein>
    <submittedName>
        <fullName evidence="12">Heparanase-like protein 1</fullName>
    </submittedName>
</protein>
<dbReference type="PANTHER" id="PTHR14363">
    <property type="entry name" value="HEPARANASE-RELATED"/>
    <property type="match status" value="1"/>
</dbReference>
<keyword evidence="13" id="KW-1185">Reference proteome</keyword>
<comment type="similarity">
    <text evidence="2">Belongs to the glycosyl hydrolase 79 family.</text>
</comment>
<evidence type="ECO:0000256" key="6">
    <source>
        <dbReference type="ARBA" id="ARBA00023136"/>
    </source>
</evidence>
<organism evidence="12 13">
    <name type="scientific">Genlisea aurea</name>
    <dbReference type="NCBI Taxonomy" id="192259"/>
    <lineage>
        <taxon>Eukaryota</taxon>
        <taxon>Viridiplantae</taxon>
        <taxon>Streptophyta</taxon>
        <taxon>Embryophyta</taxon>
        <taxon>Tracheophyta</taxon>
        <taxon>Spermatophyta</taxon>
        <taxon>Magnoliopsida</taxon>
        <taxon>eudicotyledons</taxon>
        <taxon>Gunneridae</taxon>
        <taxon>Pentapetalae</taxon>
        <taxon>asterids</taxon>
        <taxon>lamiids</taxon>
        <taxon>Lamiales</taxon>
        <taxon>Lentibulariaceae</taxon>
        <taxon>Genlisea</taxon>
    </lineage>
</organism>
<dbReference type="InterPro" id="IPR017853">
    <property type="entry name" value="GH"/>
</dbReference>
<evidence type="ECO:0000256" key="4">
    <source>
        <dbReference type="ARBA" id="ARBA00022729"/>
    </source>
</evidence>
<comment type="subcellular location">
    <subcellularLocation>
        <location evidence="9">Lysosome membrane</location>
        <topology evidence="9">Peripheral membrane protein</topology>
    </subcellularLocation>
    <subcellularLocation>
        <location evidence="1">Secreted</location>
    </subcellularLocation>
</comment>
<feature type="chain" id="PRO_5004561986" evidence="11">
    <location>
        <begin position="28"/>
        <end position="482"/>
    </location>
</feature>
<evidence type="ECO:0000256" key="7">
    <source>
        <dbReference type="ARBA" id="ARBA00023180"/>
    </source>
</evidence>
<comment type="function">
    <text evidence="10">Endoglycosidase which is a cell surface and extracellular matrix-degrading enzyme. Cleaves heparan sulfate proteoglycans (HSPGs) into heparan sulfate side chains and core proteoglycans.</text>
</comment>
<evidence type="ECO:0000256" key="10">
    <source>
        <dbReference type="ARBA" id="ARBA00055929"/>
    </source>
</evidence>
<evidence type="ECO:0000313" key="13">
    <source>
        <dbReference type="Proteomes" id="UP000015453"/>
    </source>
</evidence>
<dbReference type="Proteomes" id="UP000015453">
    <property type="component" value="Unassembled WGS sequence"/>
</dbReference>
<keyword evidence="6" id="KW-0472">Membrane</keyword>
<sequence length="482" mass="53593">MMSSEVWSRSRWTSLVVFLLLLFPVISVQNSEDATLTIDTTAAIAETDSSYICVTLDWWPPDKCNYNRCPWGSSSVLNLNLSHPLFAKAIQGFDSLRVRIGGSLQDGVVYNVGNVTWECGPFKKKFGGLFGYSTGCLSMERWDELLSFFKKTGVKLTFGLNALYGRQHHILRFWGGDWDPTNARDFVSYTLSKGYHVDSWEFGNELCGTGIGASVGAKQYGKDVIVLKNMVDDLEVRTNNKPPASIVAPGGFYASWWFDEFVQASGQNTVNAVSLHLYTLGSGNARNVKDKILSPRFLDKASSTLKDLNATIEQFGPWASIWVSESGGAFNNGAKDVSDTFLNSFWYLDQLALAATHNAKVYCRQSLVGGFYELLDQNTFVPNPDYYSALLWHKLMGERVLDVSSSGSMFLRAYAHCTKKRDGVTLLLINLSGQTTYDLDVETSDYLELKTGTKSGKHFADGLKKAVSWLGNRASDEDLTRE</sequence>
<dbReference type="GO" id="GO:0005765">
    <property type="term" value="C:lysosomal membrane"/>
    <property type="evidence" value="ECO:0007669"/>
    <property type="project" value="UniProtKB-SubCell"/>
</dbReference>
<dbReference type="EMBL" id="AUSU01005440">
    <property type="protein sequence ID" value="EPS63505.1"/>
    <property type="molecule type" value="Genomic_DNA"/>
</dbReference>
<evidence type="ECO:0000256" key="1">
    <source>
        <dbReference type="ARBA" id="ARBA00004613"/>
    </source>
</evidence>
<evidence type="ECO:0000256" key="11">
    <source>
        <dbReference type="SAM" id="SignalP"/>
    </source>
</evidence>
<dbReference type="Gene3D" id="3.20.20.80">
    <property type="entry name" value="Glycosidases"/>
    <property type="match status" value="1"/>
</dbReference>
<dbReference type="GO" id="GO:0004566">
    <property type="term" value="F:beta-glucuronidase activity"/>
    <property type="evidence" value="ECO:0007669"/>
    <property type="project" value="TreeGrafter"/>
</dbReference>
<keyword evidence="5" id="KW-0378">Hydrolase</keyword>
<reference evidence="12 13" key="1">
    <citation type="journal article" date="2013" name="BMC Genomics">
        <title>The miniature genome of a carnivorous plant Genlisea aurea contains a low number of genes and short non-coding sequences.</title>
        <authorList>
            <person name="Leushkin E.V."/>
            <person name="Sutormin R.A."/>
            <person name="Nabieva E.R."/>
            <person name="Penin A.A."/>
            <person name="Kondrashov A.S."/>
            <person name="Logacheva M.D."/>
        </authorList>
    </citation>
    <scope>NUCLEOTIDE SEQUENCE [LARGE SCALE GENOMIC DNA]</scope>
</reference>
<dbReference type="PANTHER" id="PTHR14363:SF21">
    <property type="entry name" value="HEPARANASE-LIKE PROTEIN 1"/>
    <property type="match status" value="1"/>
</dbReference>
<feature type="non-terminal residue" evidence="12">
    <location>
        <position position="482"/>
    </location>
</feature>
<dbReference type="GO" id="GO:0005576">
    <property type="term" value="C:extracellular region"/>
    <property type="evidence" value="ECO:0007669"/>
    <property type="project" value="UniProtKB-SubCell"/>
</dbReference>
<accession>S8C9M7</accession>
<gene>
    <name evidence="12" type="ORF">M569_11278</name>
</gene>
<dbReference type="InterPro" id="IPR005199">
    <property type="entry name" value="Glyco_hydro_79"/>
</dbReference>
<dbReference type="AlphaFoldDB" id="S8C9M7"/>
<feature type="signal peptide" evidence="11">
    <location>
        <begin position="1"/>
        <end position="27"/>
    </location>
</feature>